<dbReference type="PANTHER" id="PTHR22642:SF2">
    <property type="entry name" value="PROTEIN LONG AFTER FAR-RED 3"/>
    <property type="match status" value="1"/>
</dbReference>
<feature type="domain" description="Amidohydrolase 3" evidence="1">
    <location>
        <begin position="57"/>
        <end position="531"/>
    </location>
</feature>
<dbReference type="Gene3D" id="3.10.310.70">
    <property type="match status" value="1"/>
</dbReference>
<dbReference type="SUPFAM" id="SSF51556">
    <property type="entry name" value="Metallo-dependent hydrolases"/>
    <property type="match status" value="1"/>
</dbReference>
<comment type="caution">
    <text evidence="2">The sequence shown here is derived from an EMBL/GenBank/DDBJ whole genome shotgun (WGS) entry which is preliminary data.</text>
</comment>
<organism evidence="2 3">
    <name type="scientific">Planosporangium flavigriseum</name>
    <dbReference type="NCBI Taxonomy" id="373681"/>
    <lineage>
        <taxon>Bacteria</taxon>
        <taxon>Bacillati</taxon>
        <taxon>Actinomycetota</taxon>
        <taxon>Actinomycetes</taxon>
        <taxon>Micromonosporales</taxon>
        <taxon>Micromonosporaceae</taxon>
        <taxon>Planosporangium</taxon>
    </lineage>
</organism>
<name>A0A8J3LR13_9ACTN</name>
<evidence type="ECO:0000313" key="2">
    <source>
        <dbReference type="EMBL" id="GIG76004.1"/>
    </source>
</evidence>
<proteinExistence type="predicted"/>
<dbReference type="InterPro" id="IPR013108">
    <property type="entry name" value="Amidohydro_3"/>
</dbReference>
<dbReference type="EMBL" id="BONU01000042">
    <property type="protein sequence ID" value="GIG76004.1"/>
    <property type="molecule type" value="Genomic_DNA"/>
</dbReference>
<dbReference type="Gene3D" id="2.30.40.10">
    <property type="entry name" value="Urease, subunit C, domain 1"/>
    <property type="match status" value="1"/>
</dbReference>
<keyword evidence="3" id="KW-1185">Reference proteome</keyword>
<dbReference type="GO" id="GO:0016810">
    <property type="term" value="F:hydrolase activity, acting on carbon-nitrogen (but not peptide) bonds"/>
    <property type="evidence" value="ECO:0007669"/>
    <property type="project" value="InterPro"/>
</dbReference>
<dbReference type="PANTHER" id="PTHR22642">
    <property type="entry name" value="IMIDAZOLONEPROPIONASE"/>
    <property type="match status" value="1"/>
</dbReference>
<dbReference type="InterPro" id="IPR011059">
    <property type="entry name" value="Metal-dep_hydrolase_composite"/>
</dbReference>
<dbReference type="AlphaFoldDB" id="A0A8J3LR13"/>
<dbReference type="Gene3D" id="3.20.20.140">
    <property type="entry name" value="Metal-dependent hydrolases"/>
    <property type="match status" value="1"/>
</dbReference>
<reference evidence="2" key="1">
    <citation type="submission" date="2021-01" db="EMBL/GenBank/DDBJ databases">
        <title>Whole genome shotgun sequence of Planosporangium flavigriseum NBRC 105377.</title>
        <authorList>
            <person name="Komaki H."/>
            <person name="Tamura T."/>
        </authorList>
    </citation>
    <scope>NUCLEOTIDE SEQUENCE</scope>
    <source>
        <strain evidence="2">NBRC 105377</strain>
    </source>
</reference>
<protein>
    <submittedName>
        <fullName evidence="2">Amidohydrolase</fullName>
    </submittedName>
</protein>
<dbReference type="SUPFAM" id="SSF51338">
    <property type="entry name" value="Composite domain of metallo-dependent hydrolases"/>
    <property type="match status" value="1"/>
</dbReference>
<accession>A0A8J3LR13</accession>
<dbReference type="RefSeq" id="WP_168079862.1">
    <property type="nucleotide sequence ID" value="NZ_BAAAQJ010000001.1"/>
</dbReference>
<dbReference type="Proteomes" id="UP000653674">
    <property type="component" value="Unassembled WGS sequence"/>
</dbReference>
<sequence length="539" mass="57929">MTVSVRSRGADLILSGGRIVTMDDARRVVSALAVKDGRVLLAGSEPEVRAAAHEGARVVDLAGRTVVPGMIDAHTHVELTAYARHFFSDARGLTVPQLLDRVAELVAQRPDGVWIVLQGTFGQALPTRQQLDAVAPHHPVSFRWSMHKQQVNTAALKASGITRRTVAPPGVRIHRAADGEPTGLIEEGWDLLGWRHPSPDVLSSVLQETLRELFLTNGVTTVNEVVASAAGARVYQDLAATRTIPRMGLALTAAPGHQPLVDADQFSSLGLRTGFGDERCRLQAVKIFLDGGRDGALRSSDLAAPAAAWGLLTRTPQRLVQELAAAADARMQVWVHAIGDLAQECAVTAVEQIALIHPGLDHRARIEHFANEMYEMSRLQRLVDAGGLAVPNPGFVFAEPDDPAGRIPPGVTKYGLRTLKRMSGFVPGNSDTAGAQPFTCNPWFVMQCMVLQENRNGLVISPDETVSVDDALASFTRDAAYATFREDEIGTLEAGKLADLAVIDSDPFTIDPRKLHTIGTVATVIGGEVVYGELPEVQE</sequence>
<dbReference type="InterPro" id="IPR032466">
    <property type="entry name" value="Metal_Hydrolase"/>
</dbReference>
<evidence type="ECO:0000259" key="1">
    <source>
        <dbReference type="Pfam" id="PF07969"/>
    </source>
</evidence>
<gene>
    <name evidence="2" type="ORF">Pfl04_44080</name>
</gene>
<dbReference type="Pfam" id="PF07969">
    <property type="entry name" value="Amidohydro_3"/>
    <property type="match status" value="1"/>
</dbReference>
<evidence type="ECO:0000313" key="3">
    <source>
        <dbReference type="Proteomes" id="UP000653674"/>
    </source>
</evidence>